<dbReference type="Proteomes" id="UP001153269">
    <property type="component" value="Unassembled WGS sequence"/>
</dbReference>
<organism evidence="1 2">
    <name type="scientific">Pleuronectes platessa</name>
    <name type="common">European plaice</name>
    <dbReference type="NCBI Taxonomy" id="8262"/>
    <lineage>
        <taxon>Eukaryota</taxon>
        <taxon>Metazoa</taxon>
        <taxon>Chordata</taxon>
        <taxon>Craniata</taxon>
        <taxon>Vertebrata</taxon>
        <taxon>Euteleostomi</taxon>
        <taxon>Actinopterygii</taxon>
        <taxon>Neopterygii</taxon>
        <taxon>Teleostei</taxon>
        <taxon>Neoteleostei</taxon>
        <taxon>Acanthomorphata</taxon>
        <taxon>Carangaria</taxon>
        <taxon>Pleuronectiformes</taxon>
        <taxon>Pleuronectoidei</taxon>
        <taxon>Pleuronectidae</taxon>
        <taxon>Pleuronectes</taxon>
    </lineage>
</organism>
<name>A0A9N7UZF1_PLEPL</name>
<accession>A0A9N7UZF1</accession>
<keyword evidence="2" id="KW-1185">Reference proteome</keyword>
<proteinExistence type="predicted"/>
<dbReference type="EMBL" id="CADEAL010002868">
    <property type="protein sequence ID" value="CAB1442526.1"/>
    <property type="molecule type" value="Genomic_DNA"/>
</dbReference>
<evidence type="ECO:0000313" key="2">
    <source>
        <dbReference type="Proteomes" id="UP001153269"/>
    </source>
</evidence>
<comment type="caution">
    <text evidence="1">The sequence shown here is derived from an EMBL/GenBank/DDBJ whole genome shotgun (WGS) entry which is preliminary data.</text>
</comment>
<protein>
    <submittedName>
        <fullName evidence="1">Uncharacterized protein</fullName>
    </submittedName>
</protein>
<sequence length="90" mass="10395">MRPDSDGRETKNSFTLFTSVFCLQNRRNFKDATGSDLMLVRFVFSCQQQDQDQASLGLNRNNLCYFPHEPPNNSVQNKAAFELLPRHQPD</sequence>
<evidence type="ECO:0000313" key="1">
    <source>
        <dbReference type="EMBL" id="CAB1442526.1"/>
    </source>
</evidence>
<gene>
    <name evidence="1" type="ORF">PLEPLA_LOCUS30204</name>
</gene>
<reference evidence="1" key="1">
    <citation type="submission" date="2020-03" db="EMBL/GenBank/DDBJ databases">
        <authorList>
            <person name="Weist P."/>
        </authorList>
    </citation>
    <scope>NUCLEOTIDE SEQUENCE</scope>
</reference>
<dbReference type="AlphaFoldDB" id="A0A9N7UZF1"/>